<dbReference type="PANTHER" id="PTHR11559">
    <property type="entry name" value="CARBOXYLESTERASE"/>
    <property type="match status" value="1"/>
</dbReference>
<accession>A0A9P6UID5</accession>
<proteinExistence type="predicted"/>
<sequence length="574" mass="63924">MTDNTIDITLPIYGTIRGSVDTKRQVAIFRNIPFAHAPVRWRVAVKPQPWSGIRDATIQGPVPPHVPTENLQIDLIPKEYNTVGTSTNTLHQFGVGHSEEEGLNCNIFVPLTALQKGAVSIPVLVFIYGGSYRTGSNAFPLYDARNFVEHSVQLGQPVIVVVPNYRMAAFGFLASKELQEDIDEFVRQSPTPVPLYDQSIGNWGLQDQKLAFEWIRENISTFGGDHKNVTAFAQSVGAISLHYHIVLPAHHGLFDRAILQSGAIGTMSTGTVAQVGQPIFDRLIEILGISKDLSGPEKVKRLREVPVDELTRASDEAGPRFGYRPFHDGGKVLPFNIPVETWADSPLSYDPNLKAVLIGANKEEGYSLDNDFGERNLKTWPRLINSFVPSPELIPLYEAAYGVPQTDEDVSRIMAEHLGDIVFHYPIERAVNALIQVKQARGDAFSLERYHFEVPTQATVKDYPRSGSMHGGELLYVFNPPMNETVFTPAELAAAQEVQKRWIAFAYQQPVLSGDDRATRAERDEAIVLTKEYKVDVGEGRRLNDKAVTLWDAALEYRLKEIQESLEAADPKEQ</sequence>
<dbReference type="OrthoDB" id="408631at2759"/>
<dbReference type="Gene3D" id="3.40.50.1820">
    <property type="entry name" value="alpha/beta hydrolase"/>
    <property type="match status" value="1"/>
</dbReference>
<evidence type="ECO:0000259" key="1">
    <source>
        <dbReference type="Pfam" id="PF00135"/>
    </source>
</evidence>
<feature type="domain" description="Carboxylesterase type B" evidence="1">
    <location>
        <begin position="12"/>
        <end position="508"/>
    </location>
</feature>
<reference evidence="2" key="1">
    <citation type="journal article" date="2020" name="Fungal Divers.">
        <title>Resolving the Mortierellaceae phylogeny through synthesis of multi-gene phylogenetics and phylogenomics.</title>
        <authorList>
            <person name="Vandepol N."/>
            <person name="Liber J."/>
            <person name="Desiro A."/>
            <person name="Na H."/>
            <person name="Kennedy M."/>
            <person name="Barry K."/>
            <person name="Grigoriev I.V."/>
            <person name="Miller A.N."/>
            <person name="O'Donnell K."/>
            <person name="Stajich J.E."/>
            <person name="Bonito G."/>
        </authorList>
    </citation>
    <scope>NUCLEOTIDE SEQUENCE</scope>
    <source>
        <strain evidence="2">NVP60</strain>
    </source>
</reference>
<gene>
    <name evidence="2" type="ORF">BGZ97_002613</name>
</gene>
<protein>
    <recommendedName>
        <fullName evidence="1">Carboxylesterase type B domain-containing protein</fullName>
    </recommendedName>
</protein>
<organism evidence="2 3">
    <name type="scientific">Linnemannia gamsii</name>
    <dbReference type="NCBI Taxonomy" id="64522"/>
    <lineage>
        <taxon>Eukaryota</taxon>
        <taxon>Fungi</taxon>
        <taxon>Fungi incertae sedis</taxon>
        <taxon>Mucoromycota</taxon>
        <taxon>Mortierellomycotina</taxon>
        <taxon>Mortierellomycetes</taxon>
        <taxon>Mortierellales</taxon>
        <taxon>Mortierellaceae</taxon>
        <taxon>Linnemannia</taxon>
    </lineage>
</organism>
<keyword evidence="3" id="KW-1185">Reference proteome</keyword>
<dbReference type="SUPFAM" id="SSF53474">
    <property type="entry name" value="alpha/beta-Hydrolases"/>
    <property type="match status" value="1"/>
</dbReference>
<evidence type="ECO:0000313" key="2">
    <source>
        <dbReference type="EMBL" id="KAG0301795.1"/>
    </source>
</evidence>
<dbReference type="EMBL" id="JAAAIN010001583">
    <property type="protein sequence ID" value="KAG0301795.1"/>
    <property type="molecule type" value="Genomic_DNA"/>
</dbReference>
<dbReference type="InterPro" id="IPR050309">
    <property type="entry name" value="Type-B_Carboxylest/Lipase"/>
</dbReference>
<name>A0A9P6UID5_9FUNG</name>
<dbReference type="Pfam" id="PF00135">
    <property type="entry name" value="COesterase"/>
    <property type="match status" value="1"/>
</dbReference>
<comment type="caution">
    <text evidence="2">The sequence shown here is derived from an EMBL/GenBank/DDBJ whole genome shotgun (WGS) entry which is preliminary data.</text>
</comment>
<dbReference type="InterPro" id="IPR029058">
    <property type="entry name" value="AB_hydrolase_fold"/>
</dbReference>
<dbReference type="AlphaFoldDB" id="A0A9P6UID5"/>
<dbReference type="InterPro" id="IPR002018">
    <property type="entry name" value="CarbesteraseB"/>
</dbReference>
<dbReference type="Proteomes" id="UP000823405">
    <property type="component" value="Unassembled WGS sequence"/>
</dbReference>
<evidence type="ECO:0000313" key="3">
    <source>
        <dbReference type="Proteomes" id="UP000823405"/>
    </source>
</evidence>